<comment type="caution">
    <text evidence="3">The sequence shown here is derived from an EMBL/GenBank/DDBJ whole genome shotgun (WGS) entry which is preliminary data.</text>
</comment>
<dbReference type="AlphaFoldDB" id="A0A4U3LST9"/>
<keyword evidence="4" id="KW-1185">Reference proteome</keyword>
<feature type="signal peptide" evidence="1">
    <location>
        <begin position="1"/>
        <end position="20"/>
    </location>
</feature>
<gene>
    <name evidence="3" type="ORF">FDA94_36845</name>
</gene>
<dbReference type="PANTHER" id="PTHR36933:SF1">
    <property type="entry name" value="SLL0788 PROTEIN"/>
    <property type="match status" value="1"/>
</dbReference>
<keyword evidence="1" id="KW-0732">Signal</keyword>
<organism evidence="3 4">
    <name type="scientific">Herbidospora galbida</name>
    <dbReference type="NCBI Taxonomy" id="2575442"/>
    <lineage>
        <taxon>Bacteria</taxon>
        <taxon>Bacillati</taxon>
        <taxon>Actinomycetota</taxon>
        <taxon>Actinomycetes</taxon>
        <taxon>Streptosporangiales</taxon>
        <taxon>Streptosporangiaceae</taxon>
        <taxon>Herbidospora</taxon>
    </lineage>
</organism>
<protein>
    <submittedName>
        <fullName evidence="3">DUF305 domain-containing protein</fullName>
    </submittedName>
</protein>
<evidence type="ECO:0000259" key="2">
    <source>
        <dbReference type="Pfam" id="PF03713"/>
    </source>
</evidence>
<sequence length="175" mass="19193">MKRLAIVLALVAGCSAPAEPAFNAADVMFLQMMIPHHEQGIQMAKIAEERAARPEVKALASAIRATQSDEAKTMTTRLTRWEQPMEAPPGSHDAHGGLHETRPSDILSLEKAPAGQFDTNFLNLLTGHQHNAVDMARTEVKTGLDAATKDLAKRIEESRKAQIQEMLRLLAAPRR</sequence>
<dbReference type="InterPro" id="IPR005183">
    <property type="entry name" value="DUF305_CopM-like"/>
</dbReference>
<proteinExistence type="predicted"/>
<dbReference type="OrthoDB" id="26872at2"/>
<dbReference type="RefSeq" id="WP_137251658.1">
    <property type="nucleotide sequence ID" value="NZ_SZQA01000065.1"/>
</dbReference>
<evidence type="ECO:0000313" key="3">
    <source>
        <dbReference type="EMBL" id="TKK78850.1"/>
    </source>
</evidence>
<feature type="chain" id="PRO_5039069705" evidence="1">
    <location>
        <begin position="21"/>
        <end position="175"/>
    </location>
</feature>
<dbReference type="InterPro" id="IPR012347">
    <property type="entry name" value="Ferritin-like"/>
</dbReference>
<dbReference type="Proteomes" id="UP000308705">
    <property type="component" value="Unassembled WGS sequence"/>
</dbReference>
<dbReference type="EMBL" id="SZQA01000065">
    <property type="protein sequence ID" value="TKK78850.1"/>
    <property type="molecule type" value="Genomic_DNA"/>
</dbReference>
<evidence type="ECO:0000313" key="4">
    <source>
        <dbReference type="Proteomes" id="UP000308705"/>
    </source>
</evidence>
<reference evidence="3 4" key="1">
    <citation type="submission" date="2019-04" db="EMBL/GenBank/DDBJ databases">
        <title>Herbidospora sp. NEAU-GS14.nov., a novel actinomycete isolated from soil.</title>
        <authorList>
            <person name="Han L."/>
        </authorList>
    </citation>
    <scope>NUCLEOTIDE SEQUENCE [LARGE SCALE GENOMIC DNA]</scope>
    <source>
        <strain evidence="3 4">NEAU-GS14</strain>
    </source>
</reference>
<feature type="domain" description="DUF305" evidence="2">
    <location>
        <begin position="26"/>
        <end position="170"/>
    </location>
</feature>
<evidence type="ECO:0000256" key="1">
    <source>
        <dbReference type="SAM" id="SignalP"/>
    </source>
</evidence>
<dbReference type="Gene3D" id="1.20.1260.10">
    <property type="match status" value="1"/>
</dbReference>
<dbReference type="Pfam" id="PF03713">
    <property type="entry name" value="DUF305"/>
    <property type="match status" value="1"/>
</dbReference>
<accession>A0A4U3LST9</accession>
<dbReference type="PANTHER" id="PTHR36933">
    <property type="entry name" value="SLL0788 PROTEIN"/>
    <property type="match status" value="1"/>
</dbReference>
<name>A0A4U3LST9_9ACTN</name>